<dbReference type="EMBL" id="CP000961">
    <property type="protein sequence ID" value="ACA86279.1"/>
    <property type="molecule type" value="Genomic_DNA"/>
</dbReference>
<dbReference type="Proteomes" id="UP000002168">
    <property type="component" value="Chromosome"/>
</dbReference>
<dbReference type="Gene3D" id="3.90.550.10">
    <property type="entry name" value="Spore Coat Polysaccharide Biosynthesis Protein SpsA, Chain A"/>
    <property type="match status" value="1"/>
</dbReference>
<organism evidence="2 3">
    <name type="scientific">Shewanella woodyi (strain ATCC 51908 / MS32)</name>
    <dbReference type="NCBI Taxonomy" id="392500"/>
    <lineage>
        <taxon>Bacteria</taxon>
        <taxon>Pseudomonadati</taxon>
        <taxon>Pseudomonadota</taxon>
        <taxon>Gammaproteobacteria</taxon>
        <taxon>Alteromonadales</taxon>
        <taxon>Shewanellaceae</taxon>
        <taxon>Shewanella</taxon>
    </lineage>
</organism>
<dbReference type="STRING" id="392500.Swoo_1995"/>
<name>B1KQP0_SHEWM</name>
<dbReference type="CAZy" id="GT2">
    <property type="family name" value="Glycosyltransferase Family 2"/>
</dbReference>
<proteinExistence type="predicted"/>
<evidence type="ECO:0000313" key="2">
    <source>
        <dbReference type="EMBL" id="ACA86279.1"/>
    </source>
</evidence>
<gene>
    <name evidence="2" type="ordered locus">Swoo_1995</name>
</gene>
<dbReference type="RefSeq" id="WP_012324625.1">
    <property type="nucleotide sequence ID" value="NC_010506.1"/>
</dbReference>
<dbReference type="GO" id="GO:0016740">
    <property type="term" value="F:transferase activity"/>
    <property type="evidence" value="ECO:0007669"/>
    <property type="project" value="UniProtKB-KW"/>
</dbReference>
<keyword evidence="3" id="KW-1185">Reference proteome</keyword>
<sequence>MLTSIIIPCYNEVENLPLLVERCRQAIRHSKLEFIIVDNGSTDDTSKQLAELISADQFIHSCHVQVNQGYGFGICAGLKIAQGDILGWTHADLQTDPYDTVNASCVFECSDTPEILFVKGTRKKRPLKDNIFTIGMSICELFLHQTWLWDINAQPTLFHRKFYESWQSPPNDFSLDLYAFFLAKKSHKIKRIPVTFSDRKYGQSNWNINWRQKLKFIKRTLDFSLSLKKR</sequence>
<dbReference type="PANTHER" id="PTHR48090:SF7">
    <property type="entry name" value="RFBJ PROTEIN"/>
    <property type="match status" value="1"/>
</dbReference>
<dbReference type="eggNOG" id="COG1215">
    <property type="taxonomic scope" value="Bacteria"/>
</dbReference>
<dbReference type="InterPro" id="IPR029044">
    <property type="entry name" value="Nucleotide-diphossugar_trans"/>
</dbReference>
<evidence type="ECO:0000313" key="3">
    <source>
        <dbReference type="Proteomes" id="UP000002168"/>
    </source>
</evidence>
<dbReference type="CDD" id="cd04179">
    <property type="entry name" value="DPM_DPG-synthase_like"/>
    <property type="match status" value="1"/>
</dbReference>
<dbReference type="SUPFAM" id="SSF53448">
    <property type="entry name" value="Nucleotide-diphospho-sugar transferases"/>
    <property type="match status" value="1"/>
</dbReference>
<reference evidence="2 3" key="1">
    <citation type="submission" date="2008-02" db="EMBL/GenBank/DDBJ databases">
        <title>Complete sequence of Shewanella woodyi ATCC 51908.</title>
        <authorList>
            <consortium name="US DOE Joint Genome Institute"/>
            <person name="Copeland A."/>
            <person name="Lucas S."/>
            <person name="Lapidus A."/>
            <person name="Glavina del Rio T."/>
            <person name="Dalin E."/>
            <person name="Tice H."/>
            <person name="Bruce D."/>
            <person name="Goodwin L."/>
            <person name="Pitluck S."/>
            <person name="Sims D."/>
            <person name="Brettin T."/>
            <person name="Detter J.C."/>
            <person name="Han C."/>
            <person name="Kuske C.R."/>
            <person name="Schmutz J."/>
            <person name="Larimer F."/>
            <person name="Land M."/>
            <person name="Hauser L."/>
            <person name="Kyrpides N."/>
            <person name="Lykidis A."/>
            <person name="Zhao J.-S."/>
            <person name="Richardson P."/>
        </authorList>
    </citation>
    <scope>NUCLEOTIDE SEQUENCE [LARGE SCALE GENOMIC DNA]</scope>
    <source>
        <strain evidence="3">ATCC 51908 / MS32</strain>
    </source>
</reference>
<keyword evidence="2" id="KW-0808">Transferase</keyword>
<dbReference type="InterPro" id="IPR050256">
    <property type="entry name" value="Glycosyltransferase_2"/>
</dbReference>
<dbReference type="Pfam" id="PF00535">
    <property type="entry name" value="Glycos_transf_2"/>
    <property type="match status" value="1"/>
</dbReference>
<dbReference type="KEGG" id="swd:Swoo_1995"/>
<feature type="domain" description="Glycosyltransferase 2-like" evidence="1">
    <location>
        <begin position="4"/>
        <end position="98"/>
    </location>
</feature>
<protein>
    <submittedName>
        <fullName evidence="2">Glycosyl transferase family 2</fullName>
    </submittedName>
</protein>
<accession>B1KQP0</accession>
<dbReference type="HOGENOM" id="CLU_033536_9_0_6"/>
<dbReference type="AlphaFoldDB" id="B1KQP0"/>
<dbReference type="PANTHER" id="PTHR48090">
    <property type="entry name" value="UNDECAPRENYL-PHOSPHATE 4-DEOXY-4-FORMAMIDO-L-ARABINOSE TRANSFERASE-RELATED"/>
    <property type="match status" value="1"/>
</dbReference>
<evidence type="ECO:0000259" key="1">
    <source>
        <dbReference type="Pfam" id="PF00535"/>
    </source>
</evidence>
<dbReference type="InterPro" id="IPR001173">
    <property type="entry name" value="Glyco_trans_2-like"/>
</dbReference>